<dbReference type="EMBL" id="BPLF01000001">
    <property type="protein sequence ID" value="GIX60878.1"/>
    <property type="molecule type" value="Genomic_DNA"/>
</dbReference>
<evidence type="ECO:0000313" key="3">
    <source>
        <dbReference type="EMBL" id="GIX60878.1"/>
    </source>
</evidence>
<dbReference type="InterPro" id="IPR011992">
    <property type="entry name" value="EF-hand-dom_pair"/>
</dbReference>
<feature type="domain" description="EF-hand" evidence="2">
    <location>
        <begin position="481"/>
        <end position="516"/>
    </location>
</feature>
<dbReference type="Proteomes" id="UP001497744">
    <property type="component" value="Unassembled WGS sequence"/>
</dbReference>
<dbReference type="InterPro" id="IPR002048">
    <property type="entry name" value="EF_hand_dom"/>
</dbReference>
<protein>
    <submittedName>
        <fullName evidence="3">Calmodulin, putative</fullName>
    </submittedName>
</protein>
<name>A0AAV4LM09_BABCB</name>
<accession>A0AAV4LM09</accession>
<keyword evidence="4" id="KW-1185">Reference proteome</keyword>
<dbReference type="RefSeq" id="XP_067712949.1">
    <property type="nucleotide sequence ID" value="XM_067856848.1"/>
</dbReference>
<evidence type="ECO:0000313" key="4">
    <source>
        <dbReference type="Proteomes" id="UP001497744"/>
    </source>
</evidence>
<gene>
    <name evidence="3" type="ORF">BcabD6B2_03130</name>
</gene>
<evidence type="ECO:0000259" key="2">
    <source>
        <dbReference type="PROSITE" id="PS50222"/>
    </source>
</evidence>
<dbReference type="SUPFAM" id="SSF47473">
    <property type="entry name" value="EF-hand"/>
    <property type="match status" value="1"/>
</dbReference>
<keyword evidence="1" id="KW-0106">Calcium</keyword>
<dbReference type="InterPro" id="IPR018247">
    <property type="entry name" value="EF_Hand_1_Ca_BS"/>
</dbReference>
<organism evidence="3 4">
    <name type="scientific">Babesia caballi</name>
    <dbReference type="NCBI Taxonomy" id="5871"/>
    <lineage>
        <taxon>Eukaryota</taxon>
        <taxon>Sar</taxon>
        <taxon>Alveolata</taxon>
        <taxon>Apicomplexa</taxon>
        <taxon>Aconoidasida</taxon>
        <taxon>Piroplasmida</taxon>
        <taxon>Babesiidae</taxon>
        <taxon>Babesia</taxon>
    </lineage>
</organism>
<dbReference type="GeneID" id="94192361"/>
<comment type="caution">
    <text evidence="3">The sequence shown here is derived from an EMBL/GenBank/DDBJ whole genome shotgun (WGS) entry which is preliminary data.</text>
</comment>
<evidence type="ECO:0000256" key="1">
    <source>
        <dbReference type="ARBA" id="ARBA00022837"/>
    </source>
</evidence>
<reference evidence="3 4" key="1">
    <citation type="submission" date="2021-06" db="EMBL/GenBank/DDBJ databases">
        <title>Genome sequence of Babesia caballi.</title>
        <authorList>
            <person name="Yamagishi J."/>
            <person name="Kidaka T."/>
            <person name="Ochi A."/>
        </authorList>
    </citation>
    <scope>NUCLEOTIDE SEQUENCE [LARGE SCALE GENOMIC DNA]</scope>
    <source>
        <strain evidence="3">USDA-D6B2</strain>
    </source>
</reference>
<dbReference type="PROSITE" id="PS50222">
    <property type="entry name" value="EF_HAND_2"/>
    <property type="match status" value="1"/>
</dbReference>
<proteinExistence type="predicted"/>
<dbReference type="PROSITE" id="PS00018">
    <property type="entry name" value="EF_HAND_1"/>
    <property type="match status" value="2"/>
</dbReference>
<dbReference type="Gene3D" id="1.10.238.10">
    <property type="entry name" value="EF-hand"/>
    <property type="match status" value="1"/>
</dbReference>
<dbReference type="GO" id="GO:0005509">
    <property type="term" value="F:calcium ion binding"/>
    <property type="evidence" value="ECO:0007669"/>
    <property type="project" value="InterPro"/>
</dbReference>
<sequence>MLIAQLQYFDGAGISQRIRVGLCSSGFTQDWAGSVCSGDGDGEDMDSYVHFSGVSFFDDGGATTATLVKTAQTPEGPVVERMSSVAEAARELITMCQRWWKARRGFLKTRSQSVAMLRDLCTTLGAHLSRNIADKSGFSGSADVWDMVHVLLSNISTMKGVATTRFLSRLELAPDVAHGSLEEKRWEEHIRRVMDPVVSYMEQNVPHLSPVERVTTEQLIAMSSPLSHVALMALPELSTPELGIAEDTVLRLFTTFPEAASMFVFAVERKIVRYPQLSARTRVDRLALLAVFIANLQVMVTTTFDDISEFARIAGEEGVNWELKEPLDRFWELFAYDRRSRVYLMNLFSRAGRTEVDGAFHRVMAYNVDMAAKVTAQVVADHGVHVSTPLARSKLIENVVFHMVQMCKFVTVDTDNTGQLQLHEFVSSLMGEREARQFREHVSELWDEQGRLAVYYDFNFVNGRAKMVKRHHRKTLEGMNAKYNEVLDTFMIADADGSGEVSLEEFFQHAYATSPLATTVVGDWPSPVHGPEGHGDTDHQ</sequence>
<dbReference type="AlphaFoldDB" id="A0AAV4LM09"/>